<feature type="region of interest" description="Disordered" evidence="1">
    <location>
        <begin position="611"/>
        <end position="655"/>
    </location>
</feature>
<feature type="region of interest" description="Disordered" evidence="1">
    <location>
        <begin position="308"/>
        <end position="330"/>
    </location>
</feature>
<feature type="compositionally biased region" description="Gly residues" evidence="1">
    <location>
        <begin position="13"/>
        <end position="28"/>
    </location>
</feature>
<feature type="region of interest" description="Disordered" evidence="1">
    <location>
        <begin position="670"/>
        <end position="712"/>
    </location>
</feature>
<feature type="compositionally biased region" description="Gly residues" evidence="1">
    <location>
        <begin position="263"/>
        <end position="281"/>
    </location>
</feature>
<protein>
    <submittedName>
        <fullName evidence="2">Uncharacterized protein</fullName>
    </submittedName>
</protein>
<accession>U6KAL4</accession>
<organism evidence="2 3">
    <name type="scientific">Eimeria mitis</name>
    <dbReference type="NCBI Taxonomy" id="44415"/>
    <lineage>
        <taxon>Eukaryota</taxon>
        <taxon>Sar</taxon>
        <taxon>Alveolata</taxon>
        <taxon>Apicomplexa</taxon>
        <taxon>Conoidasida</taxon>
        <taxon>Coccidia</taxon>
        <taxon>Eucoccidiorida</taxon>
        <taxon>Eimeriorina</taxon>
        <taxon>Eimeriidae</taxon>
        <taxon>Eimeria</taxon>
    </lineage>
</organism>
<dbReference type="VEuPathDB" id="ToxoDB:EMH_0023230"/>
<name>U6KAL4_9EIME</name>
<dbReference type="GeneID" id="25377201"/>
<feature type="compositionally biased region" description="Low complexity" evidence="1">
    <location>
        <begin position="670"/>
        <end position="692"/>
    </location>
</feature>
<proteinExistence type="predicted"/>
<gene>
    <name evidence="2" type="ORF">EMH_0023230</name>
</gene>
<dbReference type="AlphaFoldDB" id="U6KAL4"/>
<feature type="region of interest" description="Disordered" evidence="1">
    <location>
        <begin position="371"/>
        <end position="402"/>
    </location>
</feature>
<feature type="region of interest" description="Disordered" evidence="1">
    <location>
        <begin position="156"/>
        <end position="184"/>
    </location>
</feature>
<dbReference type="RefSeq" id="XP_013357546.1">
    <property type="nucleotide sequence ID" value="XM_013502092.1"/>
</dbReference>
<evidence type="ECO:0000313" key="2">
    <source>
        <dbReference type="EMBL" id="CDJ34984.1"/>
    </source>
</evidence>
<feature type="compositionally biased region" description="Low complexity" evidence="1">
    <location>
        <begin position="701"/>
        <end position="712"/>
    </location>
</feature>
<sequence>MGAPRMGTQGEEGSPGGPHGGPQGGPHGGPSADAAADPVEAFLSEVAQLLLRGPHSAAAAAAAAKGVWDYDLGGLLSDFLRLTEEGLIEMENQTLQQFDAAPCLLLPEAPPALTREGPPGPQGPRAPDLVLLPAVLRGSAAAAAAATAAATAATAAAKGQRDHAEAAGPLEGPPGAPPVRTADAAAAAAAGEAAAAGTPAAAAAAAAADPDEDARATYNDLQGLRVTSLKVHRETGGLLVSSSDAAAYSALAQGGPSSRDKGGPLGVGGPRGLGGPHGVGGPPALLALPAAEQGAADTWEEYPDFFAAADEGPPAHQHIQGPPDALPAAAAAAPAAAPAAAAAAAAKGSAAGPPSPPPPEAPDSWVQELLREGKGGPLGGPLGGPFGGPLGGPPGGPQGVLFSSSSRHAAEVSAALGLPEGVQPADAGGAPGGPPPHRLAFLSFLYGAPLGAPLSAHAIGEFLGALSLSARVQLELLLTKHTITTSQSKVGGGPPGGLTASALQQLLQRSSGSSSTGGPGGPQGPPGPLGTEEAPRRRPRDFLMNLPSSCEQPKENRGPGGGPPCRAPPASILGAPLGDPLLHTPGGPLLVHRASTREGQEALLRGLWSLPQQQQQQQQQNQGGPPAGGGAPSGAPAGAPGYSTLPGYPPVRLPGAPHRRLLRKLFWPPLNQQQQQQQQQQQEPGGPPCRRGGPLGGPRGGPQQQQQQQQQQQRLQWLHRWQWADDLLLLRLRECLAARRQALKMQAR</sequence>
<reference evidence="2" key="1">
    <citation type="submission" date="2013-10" db="EMBL/GenBank/DDBJ databases">
        <title>Genomic analysis of the causative agents of coccidiosis in chickens.</title>
        <authorList>
            <person name="Reid A.J."/>
            <person name="Blake D."/>
            <person name="Billington K."/>
            <person name="Browne H."/>
            <person name="Dunn M."/>
            <person name="Hung S."/>
            <person name="Kawahara F."/>
            <person name="Miranda-Saavedra D."/>
            <person name="Mourier T."/>
            <person name="Nagra H."/>
            <person name="Otto T.D."/>
            <person name="Rawlings N."/>
            <person name="Sanchez A."/>
            <person name="Sanders M."/>
            <person name="Subramaniam C."/>
            <person name="Tay Y."/>
            <person name="Dear P."/>
            <person name="Doerig C."/>
            <person name="Gruber A."/>
            <person name="Parkinson J."/>
            <person name="Shirley M."/>
            <person name="Wan K.L."/>
            <person name="Berriman M."/>
            <person name="Tomley F."/>
            <person name="Pain A."/>
        </authorList>
    </citation>
    <scope>NUCLEOTIDE SEQUENCE [LARGE SCALE GENOMIC DNA]</scope>
    <source>
        <strain evidence="2">Houghton</strain>
    </source>
</reference>
<feature type="region of interest" description="Disordered" evidence="1">
    <location>
        <begin position="508"/>
        <end position="589"/>
    </location>
</feature>
<dbReference type="OrthoDB" id="347182at2759"/>
<evidence type="ECO:0000313" key="3">
    <source>
        <dbReference type="Proteomes" id="UP000030744"/>
    </source>
</evidence>
<dbReference type="Proteomes" id="UP000030744">
    <property type="component" value="Unassembled WGS sequence"/>
</dbReference>
<evidence type="ECO:0000256" key="1">
    <source>
        <dbReference type="SAM" id="MobiDB-lite"/>
    </source>
</evidence>
<feature type="compositionally biased region" description="Low complexity" evidence="1">
    <location>
        <begin position="611"/>
        <end position="624"/>
    </location>
</feature>
<reference evidence="2" key="2">
    <citation type="submission" date="2013-10" db="EMBL/GenBank/DDBJ databases">
        <authorList>
            <person name="Aslett M."/>
        </authorList>
    </citation>
    <scope>NUCLEOTIDE SEQUENCE [LARGE SCALE GENOMIC DNA]</scope>
    <source>
        <strain evidence="2">Houghton</strain>
    </source>
</reference>
<keyword evidence="3" id="KW-1185">Reference proteome</keyword>
<feature type="region of interest" description="Disordered" evidence="1">
    <location>
        <begin position="1"/>
        <end position="37"/>
    </location>
</feature>
<dbReference type="EMBL" id="HG687509">
    <property type="protein sequence ID" value="CDJ34984.1"/>
    <property type="molecule type" value="Genomic_DNA"/>
</dbReference>
<feature type="compositionally biased region" description="Gly residues" evidence="1">
    <location>
        <begin position="375"/>
        <end position="390"/>
    </location>
</feature>
<feature type="region of interest" description="Disordered" evidence="1">
    <location>
        <begin position="251"/>
        <end position="284"/>
    </location>
</feature>